<dbReference type="Gene3D" id="3.90.79.10">
    <property type="entry name" value="Nucleoside Triphosphate Pyrophosphohydrolase"/>
    <property type="match status" value="1"/>
</dbReference>
<dbReference type="Pfam" id="PF00633">
    <property type="entry name" value="HHH"/>
    <property type="match status" value="1"/>
</dbReference>
<dbReference type="GO" id="GO:0035485">
    <property type="term" value="F:adenine/guanine mispair binding"/>
    <property type="evidence" value="ECO:0007669"/>
    <property type="project" value="TreeGrafter"/>
</dbReference>
<comment type="catalytic activity">
    <reaction evidence="1 14">
        <text>Hydrolyzes free adenine bases from 7,8-dihydro-8-oxoguanine:adenine mismatched double-stranded DNA, leaving an apurinic site.</text>
        <dbReference type="EC" id="3.2.2.31"/>
    </reaction>
</comment>
<evidence type="ECO:0000256" key="12">
    <source>
        <dbReference type="ARBA" id="ARBA00023204"/>
    </source>
</evidence>
<dbReference type="InterPro" id="IPR004036">
    <property type="entry name" value="Endonuclease-III-like_CS2"/>
</dbReference>
<dbReference type="InterPro" id="IPR000445">
    <property type="entry name" value="HhH_motif"/>
</dbReference>
<evidence type="ECO:0000256" key="10">
    <source>
        <dbReference type="ARBA" id="ARBA00023004"/>
    </source>
</evidence>
<evidence type="ECO:0000256" key="8">
    <source>
        <dbReference type="ARBA" id="ARBA00022763"/>
    </source>
</evidence>
<dbReference type="GO" id="GO:0000701">
    <property type="term" value="F:purine-specific mismatch base pair DNA N-glycosylase activity"/>
    <property type="evidence" value="ECO:0007669"/>
    <property type="project" value="UniProtKB-EC"/>
</dbReference>
<accession>A0A5C0B3W4</accession>
<dbReference type="Gene3D" id="1.10.1670.10">
    <property type="entry name" value="Helix-hairpin-Helix base-excision DNA repair enzymes (C-terminal)"/>
    <property type="match status" value="1"/>
</dbReference>
<dbReference type="CDD" id="cd00056">
    <property type="entry name" value="ENDO3c"/>
    <property type="match status" value="1"/>
</dbReference>
<evidence type="ECO:0000256" key="4">
    <source>
        <dbReference type="ARBA" id="ARBA00012045"/>
    </source>
</evidence>
<dbReference type="SUPFAM" id="SSF48150">
    <property type="entry name" value="DNA-glycosylase"/>
    <property type="match status" value="1"/>
</dbReference>
<reference evidence="16 17" key="1">
    <citation type="submission" date="2019-08" db="EMBL/GenBank/DDBJ databases">
        <title>Amphibian skin-associated Pigmentiphaga: genome sequence and occurrence across geography and hosts.</title>
        <authorList>
            <person name="Bletz M.C."/>
            <person name="Bunk B."/>
            <person name="Sproeer C."/>
            <person name="Biwer P."/>
            <person name="Reiter S."/>
            <person name="Rabemananjara F.C.E."/>
            <person name="Schulz S."/>
            <person name="Overmann J."/>
            <person name="Vences M."/>
        </authorList>
    </citation>
    <scope>NUCLEOTIDE SEQUENCE [LARGE SCALE GENOMIC DNA]</scope>
    <source>
        <strain evidence="16 17">Mada1488</strain>
    </source>
</reference>
<dbReference type="InterPro" id="IPR044298">
    <property type="entry name" value="MIG/MutY"/>
</dbReference>
<sequence length="386" mass="42366">MNEPILSATDTLNTASDNALPDAASCPPAAATRGFAERVVTWQRQHGRHALPWQNTHDPYRIWLSEIMLQQTQVATVMPYYARFLERFPTVADLAAAPQAVVMELWAGLGYYARARNLHACAQQVVEKWGGKFPPTAEDIQTLPGIGRSTAAAIAAFAYGERSPILDGNVKRVFARHFGIHGDPTTRAVELRMWDYAEKALPPIGPDTPDAMRSYTQGLMDLGATICKRGDPDCGVCPVRATCVALREARQHELPTARIRKAIPERSIGMLIVEHEGRVLLPRRPATGIWGGLLSLPEFDGEEPGTALATFGLPADAIVRIDRLALLSHTFTHFKLHITPWHIRSQSAGSLNTDDWLAIDALPSAALPAPVRKLIDALYGQDDLLR</sequence>
<dbReference type="CDD" id="cd03431">
    <property type="entry name" value="NUDIX_DNA_Glycosylase_C-MutY"/>
    <property type="match status" value="1"/>
</dbReference>
<name>A0A5C0B3W4_9BURK</name>
<dbReference type="SMART" id="SM00478">
    <property type="entry name" value="ENDO3c"/>
    <property type="match status" value="1"/>
</dbReference>
<evidence type="ECO:0000313" key="16">
    <source>
        <dbReference type="EMBL" id="QEI08935.1"/>
    </source>
</evidence>
<evidence type="ECO:0000256" key="13">
    <source>
        <dbReference type="ARBA" id="ARBA00023295"/>
    </source>
</evidence>
<dbReference type="EC" id="3.2.2.31" evidence="4 14"/>
<keyword evidence="6" id="KW-0004">4Fe-4S</keyword>
<dbReference type="OrthoDB" id="9802365at2"/>
<dbReference type="FunFam" id="1.10.340.30:FF:000002">
    <property type="entry name" value="Adenine DNA glycosylase"/>
    <property type="match status" value="1"/>
</dbReference>
<evidence type="ECO:0000256" key="1">
    <source>
        <dbReference type="ARBA" id="ARBA00000843"/>
    </source>
</evidence>
<evidence type="ECO:0000256" key="7">
    <source>
        <dbReference type="ARBA" id="ARBA00022723"/>
    </source>
</evidence>
<dbReference type="InterPro" id="IPR003265">
    <property type="entry name" value="HhH-GPD_domain"/>
</dbReference>
<evidence type="ECO:0000256" key="6">
    <source>
        <dbReference type="ARBA" id="ARBA00022485"/>
    </source>
</evidence>
<comment type="cofactor">
    <cofactor evidence="14">
        <name>[4Fe-4S] cluster</name>
        <dbReference type="ChEBI" id="CHEBI:49883"/>
    </cofactor>
    <text evidence="14">Binds 1 [4Fe-4S] cluster.</text>
</comment>
<evidence type="ECO:0000256" key="11">
    <source>
        <dbReference type="ARBA" id="ARBA00023014"/>
    </source>
</evidence>
<organism evidence="16 17">
    <name type="scientific">Pigmentiphaga aceris</name>
    <dbReference type="NCBI Taxonomy" id="1940612"/>
    <lineage>
        <taxon>Bacteria</taxon>
        <taxon>Pseudomonadati</taxon>
        <taxon>Pseudomonadota</taxon>
        <taxon>Betaproteobacteria</taxon>
        <taxon>Burkholderiales</taxon>
        <taxon>Alcaligenaceae</taxon>
        <taxon>Pigmentiphaga</taxon>
    </lineage>
</organism>
<proteinExistence type="inferred from homology"/>
<dbReference type="InterPro" id="IPR015797">
    <property type="entry name" value="NUDIX_hydrolase-like_dom_sf"/>
</dbReference>
<dbReference type="GO" id="GO:0032357">
    <property type="term" value="F:oxidized purine DNA binding"/>
    <property type="evidence" value="ECO:0007669"/>
    <property type="project" value="TreeGrafter"/>
</dbReference>
<keyword evidence="10 14" id="KW-0408">Iron</keyword>
<dbReference type="GO" id="GO:0046872">
    <property type="term" value="F:metal ion binding"/>
    <property type="evidence" value="ECO:0007669"/>
    <property type="project" value="UniProtKB-UniRule"/>
</dbReference>
<evidence type="ECO:0000256" key="5">
    <source>
        <dbReference type="ARBA" id="ARBA00022023"/>
    </source>
</evidence>
<dbReference type="AlphaFoldDB" id="A0A5C0B3W4"/>
<feature type="domain" description="HhH-GPD" evidence="15">
    <location>
        <begin position="68"/>
        <end position="225"/>
    </location>
</feature>
<gene>
    <name evidence="16" type="primary">mutY</name>
    <name evidence="16" type="ORF">FXN63_26075</name>
</gene>
<dbReference type="Pfam" id="PF00730">
    <property type="entry name" value="HhH-GPD"/>
    <property type="match status" value="1"/>
</dbReference>
<dbReference type="GO" id="GO:0034039">
    <property type="term" value="F:8-oxo-7,8-dihydroguanine DNA N-glycosylase activity"/>
    <property type="evidence" value="ECO:0007669"/>
    <property type="project" value="TreeGrafter"/>
</dbReference>
<dbReference type="Gene3D" id="1.10.340.30">
    <property type="entry name" value="Hypothetical protein, domain 2"/>
    <property type="match status" value="1"/>
</dbReference>
<keyword evidence="9" id="KW-0378">Hydrolase</keyword>
<evidence type="ECO:0000256" key="2">
    <source>
        <dbReference type="ARBA" id="ARBA00002933"/>
    </source>
</evidence>
<dbReference type="InterPro" id="IPR029119">
    <property type="entry name" value="MutY_C"/>
</dbReference>
<evidence type="ECO:0000256" key="9">
    <source>
        <dbReference type="ARBA" id="ARBA00022801"/>
    </source>
</evidence>
<keyword evidence="8 14" id="KW-0227">DNA damage</keyword>
<dbReference type="PROSITE" id="PS01155">
    <property type="entry name" value="ENDONUCLEASE_III_2"/>
    <property type="match status" value="1"/>
</dbReference>
<dbReference type="InterPro" id="IPR011257">
    <property type="entry name" value="DNA_glycosylase"/>
</dbReference>
<evidence type="ECO:0000256" key="14">
    <source>
        <dbReference type="RuleBase" id="RU365096"/>
    </source>
</evidence>
<comment type="similarity">
    <text evidence="3 14">Belongs to the Nth/MutY family.</text>
</comment>
<evidence type="ECO:0000259" key="15">
    <source>
        <dbReference type="SMART" id="SM00478"/>
    </source>
</evidence>
<keyword evidence="7" id="KW-0479">Metal-binding</keyword>
<dbReference type="GO" id="GO:0006284">
    <property type="term" value="P:base-excision repair"/>
    <property type="evidence" value="ECO:0007669"/>
    <property type="project" value="UniProtKB-UniRule"/>
</dbReference>
<dbReference type="RefSeq" id="WP_148818558.1">
    <property type="nucleotide sequence ID" value="NZ_CP043046.1"/>
</dbReference>
<dbReference type="Pfam" id="PF14815">
    <property type="entry name" value="NUDIX_4"/>
    <property type="match status" value="1"/>
</dbReference>
<keyword evidence="11" id="KW-0411">Iron-sulfur</keyword>
<dbReference type="InterPro" id="IPR023170">
    <property type="entry name" value="HhH_base_excis_C"/>
</dbReference>
<keyword evidence="13 14" id="KW-0326">Glycosidase</keyword>
<dbReference type="GO" id="GO:0051539">
    <property type="term" value="F:4 iron, 4 sulfur cluster binding"/>
    <property type="evidence" value="ECO:0007669"/>
    <property type="project" value="UniProtKB-UniRule"/>
</dbReference>
<dbReference type="Proteomes" id="UP000325161">
    <property type="component" value="Chromosome"/>
</dbReference>
<dbReference type="PANTHER" id="PTHR42944">
    <property type="entry name" value="ADENINE DNA GLYCOSYLASE"/>
    <property type="match status" value="1"/>
</dbReference>
<protein>
    <recommendedName>
        <fullName evidence="5 14">Adenine DNA glycosylase</fullName>
        <ecNumber evidence="4 14">3.2.2.31</ecNumber>
    </recommendedName>
</protein>
<evidence type="ECO:0000256" key="3">
    <source>
        <dbReference type="ARBA" id="ARBA00008343"/>
    </source>
</evidence>
<dbReference type="PANTHER" id="PTHR42944:SF1">
    <property type="entry name" value="ADENINE DNA GLYCOSYLASE"/>
    <property type="match status" value="1"/>
</dbReference>
<dbReference type="NCBIfam" id="TIGR01084">
    <property type="entry name" value="mutY"/>
    <property type="match status" value="1"/>
</dbReference>
<dbReference type="KEGG" id="pacr:FXN63_26075"/>
<dbReference type="InterPro" id="IPR005760">
    <property type="entry name" value="A/G_AdeGlyc_MutY"/>
</dbReference>
<keyword evidence="12" id="KW-0234">DNA repair</keyword>
<dbReference type="EMBL" id="CP043046">
    <property type="protein sequence ID" value="QEI08935.1"/>
    <property type="molecule type" value="Genomic_DNA"/>
</dbReference>
<comment type="function">
    <text evidence="2">Adenine glycosylase active on G-A mispairs. MutY also corrects error-prone DNA synthesis past GO lesions which are due to the oxidatively damaged form of guanine: 7,8-dihydro-8-oxoguanine (8-oxo-dGTP).</text>
</comment>
<keyword evidence="17" id="KW-1185">Reference proteome</keyword>
<dbReference type="GO" id="GO:0006298">
    <property type="term" value="P:mismatch repair"/>
    <property type="evidence" value="ECO:0007669"/>
    <property type="project" value="TreeGrafter"/>
</dbReference>
<dbReference type="SUPFAM" id="SSF55811">
    <property type="entry name" value="Nudix"/>
    <property type="match status" value="1"/>
</dbReference>
<evidence type="ECO:0000313" key="17">
    <source>
        <dbReference type="Proteomes" id="UP000325161"/>
    </source>
</evidence>